<dbReference type="AlphaFoldDB" id="A0A0E9T5N9"/>
<reference evidence="1" key="2">
    <citation type="journal article" date="2015" name="Fish Shellfish Immunol.">
        <title>Early steps in the European eel (Anguilla anguilla)-Vibrio vulnificus interaction in the gills: Role of the RtxA13 toxin.</title>
        <authorList>
            <person name="Callol A."/>
            <person name="Pajuelo D."/>
            <person name="Ebbesson L."/>
            <person name="Teles M."/>
            <person name="MacKenzie S."/>
            <person name="Amaro C."/>
        </authorList>
    </citation>
    <scope>NUCLEOTIDE SEQUENCE</scope>
</reference>
<evidence type="ECO:0000313" key="1">
    <source>
        <dbReference type="EMBL" id="JAH48986.1"/>
    </source>
</evidence>
<reference evidence="1" key="1">
    <citation type="submission" date="2014-11" db="EMBL/GenBank/DDBJ databases">
        <authorList>
            <person name="Amaro Gonzalez C."/>
        </authorList>
    </citation>
    <scope>NUCLEOTIDE SEQUENCE</scope>
</reference>
<name>A0A0E9T5N9_ANGAN</name>
<protein>
    <submittedName>
        <fullName evidence="1">Uncharacterized protein</fullName>
    </submittedName>
</protein>
<organism evidence="1">
    <name type="scientific">Anguilla anguilla</name>
    <name type="common">European freshwater eel</name>
    <name type="synonym">Muraena anguilla</name>
    <dbReference type="NCBI Taxonomy" id="7936"/>
    <lineage>
        <taxon>Eukaryota</taxon>
        <taxon>Metazoa</taxon>
        <taxon>Chordata</taxon>
        <taxon>Craniata</taxon>
        <taxon>Vertebrata</taxon>
        <taxon>Euteleostomi</taxon>
        <taxon>Actinopterygii</taxon>
        <taxon>Neopterygii</taxon>
        <taxon>Teleostei</taxon>
        <taxon>Anguilliformes</taxon>
        <taxon>Anguillidae</taxon>
        <taxon>Anguilla</taxon>
    </lineage>
</organism>
<accession>A0A0E9T5N9</accession>
<proteinExistence type="predicted"/>
<sequence>MFIDQLHRFMLHSCVQLFW</sequence>
<dbReference type="EMBL" id="GBXM01059591">
    <property type="protein sequence ID" value="JAH48986.1"/>
    <property type="molecule type" value="Transcribed_RNA"/>
</dbReference>